<gene>
    <name evidence="4" type="ORF">BDK51DRAFT_50326</name>
</gene>
<proteinExistence type="inferred from homology"/>
<accession>A0A4P9WEH3</accession>
<sequence length="78" mass="8779">MTLHDACEGVNAIYRDCIDNAGLWGKILGRCDDLKFAFDACMKKEFEKVRLENKENAKKRMSGWKERNAELGLGTPGA</sequence>
<keyword evidence="3" id="KW-0472">Membrane</keyword>
<organism evidence="4 5">
    <name type="scientific">Blyttiomyces helicus</name>
    <dbReference type="NCBI Taxonomy" id="388810"/>
    <lineage>
        <taxon>Eukaryota</taxon>
        <taxon>Fungi</taxon>
        <taxon>Fungi incertae sedis</taxon>
        <taxon>Chytridiomycota</taxon>
        <taxon>Chytridiomycota incertae sedis</taxon>
        <taxon>Chytridiomycetes</taxon>
        <taxon>Chytridiomycetes incertae sedis</taxon>
        <taxon>Blyttiomyces</taxon>
    </lineage>
</organism>
<dbReference type="Proteomes" id="UP000269721">
    <property type="component" value="Unassembled WGS sequence"/>
</dbReference>
<keyword evidence="3" id="KW-0143">Chaperone</keyword>
<dbReference type="EMBL" id="KZ995958">
    <property type="protein sequence ID" value="RKO89668.1"/>
    <property type="molecule type" value="Genomic_DNA"/>
</dbReference>
<dbReference type="InterPro" id="IPR013892">
    <property type="entry name" value="Cyt_c_biogenesis_Cmc1-like"/>
</dbReference>
<evidence type="ECO:0000313" key="4">
    <source>
        <dbReference type="EMBL" id="RKO89668.1"/>
    </source>
</evidence>
<dbReference type="OrthoDB" id="2094437at2759"/>
<protein>
    <recommendedName>
        <fullName evidence="3">COX assembly mitochondrial protein</fullName>
    </recommendedName>
</protein>
<evidence type="ECO:0000256" key="3">
    <source>
        <dbReference type="RuleBase" id="RU364104"/>
    </source>
</evidence>
<dbReference type="GO" id="GO:0005743">
    <property type="term" value="C:mitochondrial inner membrane"/>
    <property type="evidence" value="ECO:0007669"/>
    <property type="project" value="UniProtKB-SubCell"/>
</dbReference>
<dbReference type="AlphaFoldDB" id="A0A4P9WEH3"/>
<name>A0A4P9WEH3_9FUNG</name>
<comment type="similarity">
    <text evidence="1 3">Belongs to the CMC family.</text>
</comment>
<keyword evidence="3" id="KW-0496">Mitochondrion</keyword>
<keyword evidence="2" id="KW-1015">Disulfide bond</keyword>
<comment type="subcellular location">
    <subcellularLocation>
        <location evidence="3">Mitochondrion inner membrane</location>
    </subcellularLocation>
</comment>
<keyword evidence="3" id="KW-0999">Mitochondrion inner membrane</keyword>
<evidence type="ECO:0000313" key="5">
    <source>
        <dbReference type="Proteomes" id="UP000269721"/>
    </source>
</evidence>
<evidence type="ECO:0000256" key="2">
    <source>
        <dbReference type="ARBA" id="ARBA00023157"/>
    </source>
</evidence>
<keyword evidence="5" id="KW-1185">Reference proteome</keyword>
<reference evidence="5" key="1">
    <citation type="journal article" date="2018" name="Nat. Microbiol.">
        <title>Leveraging single-cell genomics to expand the fungal tree of life.</title>
        <authorList>
            <person name="Ahrendt S.R."/>
            <person name="Quandt C.A."/>
            <person name="Ciobanu D."/>
            <person name="Clum A."/>
            <person name="Salamov A."/>
            <person name="Andreopoulos B."/>
            <person name="Cheng J.F."/>
            <person name="Woyke T."/>
            <person name="Pelin A."/>
            <person name="Henrissat B."/>
            <person name="Reynolds N.K."/>
            <person name="Benny G.L."/>
            <person name="Smith M.E."/>
            <person name="James T.Y."/>
            <person name="Grigoriev I.V."/>
        </authorList>
    </citation>
    <scope>NUCLEOTIDE SEQUENCE [LARGE SCALE GENOMIC DNA]</scope>
</reference>
<evidence type="ECO:0000256" key="1">
    <source>
        <dbReference type="ARBA" id="ARBA00007347"/>
    </source>
</evidence>
<comment type="function">
    <text evidence="3">Required for mitochondrial cytochrome c oxidase (COX) assembly and respiration.</text>
</comment>
<dbReference type="Pfam" id="PF08583">
    <property type="entry name" value="Cmc1"/>
    <property type="match status" value="1"/>
</dbReference>